<protein>
    <submittedName>
        <fullName evidence="1">Uncharacterized protein</fullName>
    </submittedName>
</protein>
<dbReference type="OrthoDB" id="6118621at2759"/>
<keyword evidence="2" id="KW-1185">Reference proteome</keyword>
<dbReference type="Proteomes" id="UP000215902">
    <property type="component" value="Unassembled WGS sequence"/>
</dbReference>
<proteinExistence type="predicted"/>
<evidence type="ECO:0000313" key="2">
    <source>
        <dbReference type="Proteomes" id="UP000215902"/>
    </source>
</evidence>
<reference evidence="1 2" key="1">
    <citation type="submission" date="2017-06" db="EMBL/GenBank/DDBJ databases">
        <title>A platform for efficient transgenesis in Macrostomum lignano, a flatworm model organism for stem cell research.</title>
        <authorList>
            <person name="Berezikov E."/>
        </authorList>
    </citation>
    <scope>NUCLEOTIDE SEQUENCE [LARGE SCALE GENOMIC DNA]</scope>
    <source>
        <strain evidence="1">DV1</strain>
        <tissue evidence="1">Whole organism</tissue>
    </source>
</reference>
<comment type="caution">
    <text evidence="1">The sequence shown here is derived from an EMBL/GenBank/DDBJ whole genome shotgun (WGS) entry which is preliminary data.</text>
</comment>
<accession>A0A267DVU5</accession>
<organism evidence="1 2">
    <name type="scientific">Macrostomum lignano</name>
    <dbReference type="NCBI Taxonomy" id="282301"/>
    <lineage>
        <taxon>Eukaryota</taxon>
        <taxon>Metazoa</taxon>
        <taxon>Spiralia</taxon>
        <taxon>Lophotrochozoa</taxon>
        <taxon>Platyhelminthes</taxon>
        <taxon>Rhabditophora</taxon>
        <taxon>Macrostomorpha</taxon>
        <taxon>Macrostomida</taxon>
        <taxon>Macrostomidae</taxon>
        <taxon>Macrostomum</taxon>
    </lineage>
</organism>
<name>A0A267DVU5_9PLAT</name>
<gene>
    <name evidence="1" type="ORF">BOX15_Mlig022903g3</name>
</gene>
<dbReference type="EMBL" id="NIVC01003190">
    <property type="protein sequence ID" value="PAA52747.1"/>
    <property type="molecule type" value="Genomic_DNA"/>
</dbReference>
<sequence>MGLEASIRGFEIAKYLKGWAKMDACTLTFSFGFNSLTFNKVLFAIPYGKEFLQNVGALKLKYRFNENPTSNEAPLFSLELAICPGSSSCLLDYISVLNRVPVPVPFCGNDWHRILPGNTDKLEDFLRELGTSASQAALDKAAEILLTRTGLNRIISKGRCARQSNFTACPHVRLPQLPSNLQCRVADNCMGLECCLDFAFKTSKLDLSFLNYHAKAWILLDTCEYTSSIGIGALHFNTSLLEAHWGQKKSQWIGNKAVRLDYSVDRVGKDYVKLDFDLSVCFTEGDCDFTVKLLKDTVVPQPFCHRNFTGALPGGSLGDFAKLLGNEASEAALQTAFEAVVRRFGLQKAFFNPPECALPSNTFNNGWDSRCPRVFHLPRLPSQVRCHLNEFCMGVTCCAELDFKVFKPTALMWLILDPCEYRFSIGFNNLHYNQTLFYYEWGQVETFNIGSPLQIIYSIRKDSDRRLFLVDLKLSLTIDSFRTDFVLLENSMVPQVGCNMNASISLPGGGQVKDFIRHLAETGVQKITDEAVQAVLRHLGIGDLIDFESKCENRTGFFNHCPLFKTSGNAPSRFVPGTYCDLSSDCRMLSCCAELNLLIAPKAFALAVSVDPCDYKLLIRFEKMTLSKSLFRYDWGRRESFDLGKVIFVSFKIDRDPVKKLYFVDLELQVKIEGDTLTPVAFLNNFAIPIPICNPNASISLPGGSIGDFVKELGGSITESAIGAVLRHLRLEGIIATHSNCSPESPKVCPGLTLPDFIPDPLKCYLNEHCMGIECCMSLDFKIKQISVKAWAYVDPCDYKFSIGLENWKFERALFSFDWGEWKTERLGNPLVLRYRIAKDSSRRVFTFDLTISLKVEDINQESVVLHGYEIPQLVCNREASVGIADLINLGSSIGGNIKDTAMGITLQRIGLDKKFFRMQNCSVEGSEWQSSSRQQSNCPLFKLSDHLNGDKNLKCRIKDNCLEVECCLSLQLGNFRYSYNAWAKFDPCQLSVGVGIENWNWTRSLFDKWGLMHTETIGKAIDLSFKFDRTDRNELVVSFGVGTQLDGLSLLPTAWLIDSAPLPIPYCRSDNTLSWPKFDPQDMAKSIFDAGTKIILNRVGITANILRGTACSPVDMNIWPPKSDCPNTISMPSLPPSMNCTLTAGCMGVECCAMADFKLLKRAFHLWLKIDPCSYDFSVGFEKVHFNTSLLSFDWGVKRTERIGSSLKLEFVLNKPKDLTNIVLSMKVSICSGTDCDISVQLFENYTLPVPYCNGNGSLSWPQVDWQSGLSGILATRLAVPPNFLRSSECPVAEMVPSGRCPYFRLPDLPDRSIACRPTAECTGFQCCATLDLRIVRRAFEFWFRVDPCTFTVDFGFENWHRNTSFIVFPWGTEQNVQIEKAVRLRYTLSKTPDLMNFVISGAVQFRLDGDWLPEMRLLTATEVPIPGCAPNGTLFWPSKETIGHQISGLLVNRLGVSPKFLRQLQCSRNSLAPIESCPYFDKPQLPSQADCQLHHLCMGLVCCLDLDLGFVSRSFSAWAFVDPCQHIVSFGFENWAFNRSILNYPWGEQRVEHIGDSLLVKYKLDHKPDDSALFLDAAFDLCLDGNCLATPITLLNEARLPVPLCSGSGNLSWPEFNSSDIRDHMVDKAREMLMQRLGLEKDFLKQGDCALPPGSSSLANPRCPNFRLTRDLPDSVQCQLSDDCLELRCCVKLKLITLEKSFSASLRLDPCAMTFSAQFENWAITRPVFTDFSKWLKILIGKALSIDIQFNRHHDGQLELAWHVANCAGHASCNDEVLPLLSDARVPIPHCLSNGSLEWPKLNPEGGIENPIDAATGVLMNRLELDRQLLKQPQCRPELYAKKWPPHCTFADVTLRLNREPYNCKIHDQCLGIECCTELDFKVYSRHFFYTQLVDPCTYSFYIGFENFFYNQSLFHFDWGQDKLLKIAGSTVELRYNLTRTPDLLNLIVTARLAICKEGYCELANTNFLNHYLMPIPRCYSNGSLSWTVERDQVSHTIKGISGLVLTRLNLERGVISDDSCRLGDVEIQRSFSACPHTIIPSLPAGMRCKLTSQCTGIDCCMDINLGVASRSFKFWISVDPCKFIYTFGFERWVVTQSLIGNFGLFGTPYVHQLGNVKIRTKLDRSADFQNFIFTFGVTICQDGGCSSERIFLENTALPIPGCNSGGGLSWPSIGERSVSGLLVNRLGIASRYLRPSQCNLASPPPDKCPHMPPIHGLENLRCAHSDGCMGVDCCAKLDLGIVSRSFLVRAFVDPCVMVLSISFDNWLLNRTLLSFVWGVEQREQIAKTVRLIYNLDKSADDKEFVLTARIELCLDDAGQPCTVVGLLDNQRLQVPLCHTNGTIDWDFDKVDGSKIWDNAAEIALKRLNIPPGVFKPENCSIVTSAAVSRKNCPHFTVPPHLPEGAKCRISDDCLEMDCCVDLQLLSFKKQFHVWLEIDPCGLRFETGFENWKFNISLLNHIGRSYKEKIGNSLSVNFEYGRASDGQLLATLSVEFCYDFQCTFDIKLLDMAVIPIPACGASGLVWPELNAAGHAKSVEEATRGLIANRLKLSPNFLADRQCVVNEILSRNVTCSHANVPALPEFTTCGLAPGCLGVECCQLVDYKLLNRSFSTWIQFDPCTYTYSVGFERWYLNGTLMNFTGWNEEQQQKIGDQLTLRFKVAKAQQLQSFIVGMSLEYCDANDCNRVANILHDQEFPVPVCLDGSRLEWSNVDRGVSGIVATQLGMDIGLLRERQCQKSDLGQASVQCPHVSAPDSREVSCSAIGICTGLDCCSLVNLKVAEVAFKTSIDVNPCTYELALTFEKWSFNRSLLGFEWARKTEHSIGENVKLVYTLGLANEMKDLIFNLELWVCPLKTACYSVPVLTDLHLSITACINGTLIWPGVPSPNQVDTVSGLIVNRLKIEPATLMDRQCYNSSLVIPDKSQCPFGDKVNVQAADPRSMCVLQSSCVGAVCCQNMDLMVVSRSFHISVFIDVCQFEFTITFEKWHVTASFLTLEFDKPHEVAVSPTLKLYYEVNSHFSGSGALISAGYILCLEEGEACQAPMPVMQPTFFYLPICDSGKLIWPPVDNPDDLNKVPSTLILNRLGLQFDDMYTSSARWTICKNLFGNLGVEITSEMRRTPLICAAHQPSLVQAWSAATQ</sequence>
<evidence type="ECO:0000313" key="1">
    <source>
        <dbReference type="EMBL" id="PAA52747.1"/>
    </source>
</evidence>